<protein>
    <submittedName>
        <fullName evidence="4">Uncharacterized protein</fullName>
    </submittedName>
</protein>
<reference evidence="4" key="1">
    <citation type="submission" date="2020-05" db="EMBL/GenBank/DDBJ databases">
        <title>Mycena genomes resolve the evolution of fungal bioluminescence.</title>
        <authorList>
            <person name="Tsai I.J."/>
        </authorList>
    </citation>
    <scope>NUCLEOTIDE SEQUENCE</scope>
    <source>
        <strain evidence="4">160909Yilan</strain>
    </source>
</reference>
<evidence type="ECO:0000313" key="4">
    <source>
        <dbReference type="EMBL" id="KAF7355106.1"/>
    </source>
</evidence>
<evidence type="ECO:0000256" key="1">
    <source>
        <dbReference type="ARBA" id="ARBA00022980"/>
    </source>
</evidence>
<dbReference type="SUPFAM" id="SSF53137">
    <property type="entry name" value="Translational machinery components"/>
    <property type="match status" value="1"/>
</dbReference>
<accession>A0A8H7D0X9</accession>
<dbReference type="EMBL" id="JACAZH010000011">
    <property type="protein sequence ID" value="KAF7355106.1"/>
    <property type="molecule type" value="Genomic_DNA"/>
</dbReference>
<dbReference type="GO" id="GO:0005840">
    <property type="term" value="C:ribosome"/>
    <property type="evidence" value="ECO:0007669"/>
    <property type="project" value="UniProtKB-KW"/>
</dbReference>
<proteinExistence type="predicted"/>
<name>A0A8H7D0X9_9AGAR</name>
<dbReference type="AlphaFoldDB" id="A0A8H7D0X9"/>
<feature type="region of interest" description="Disordered" evidence="3">
    <location>
        <begin position="34"/>
        <end position="85"/>
    </location>
</feature>
<keyword evidence="2" id="KW-0687">Ribonucleoprotein</keyword>
<dbReference type="OrthoDB" id="1654884at2759"/>
<dbReference type="Gene3D" id="3.30.420.80">
    <property type="entry name" value="Ribosomal protein S11"/>
    <property type="match status" value="1"/>
</dbReference>
<dbReference type="InterPro" id="IPR036967">
    <property type="entry name" value="Ribosomal_uS11_sf"/>
</dbReference>
<organism evidence="4 5">
    <name type="scientific">Mycena sanguinolenta</name>
    <dbReference type="NCBI Taxonomy" id="230812"/>
    <lineage>
        <taxon>Eukaryota</taxon>
        <taxon>Fungi</taxon>
        <taxon>Dikarya</taxon>
        <taxon>Basidiomycota</taxon>
        <taxon>Agaricomycotina</taxon>
        <taxon>Agaricomycetes</taxon>
        <taxon>Agaricomycetidae</taxon>
        <taxon>Agaricales</taxon>
        <taxon>Marasmiineae</taxon>
        <taxon>Mycenaceae</taxon>
        <taxon>Mycena</taxon>
    </lineage>
</organism>
<keyword evidence="1" id="KW-0689">Ribosomal protein</keyword>
<keyword evidence="5" id="KW-1185">Reference proteome</keyword>
<dbReference type="GO" id="GO:0003735">
    <property type="term" value="F:structural constituent of ribosome"/>
    <property type="evidence" value="ECO:0007669"/>
    <property type="project" value="InterPro"/>
</dbReference>
<comment type="caution">
    <text evidence="4">The sequence shown here is derived from an EMBL/GenBank/DDBJ whole genome shotgun (WGS) entry which is preliminary data.</text>
</comment>
<gene>
    <name evidence="4" type="ORF">MSAN_01426200</name>
</gene>
<dbReference type="GO" id="GO:1990904">
    <property type="term" value="C:ribonucleoprotein complex"/>
    <property type="evidence" value="ECO:0007669"/>
    <property type="project" value="UniProtKB-KW"/>
</dbReference>
<dbReference type="GO" id="GO:0006412">
    <property type="term" value="P:translation"/>
    <property type="evidence" value="ECO:0007669"/>
    <property type="project" value="InterPro"/>
</dbReference>
<dbReference type="Proteomes" id="UP000623467">
    <property type="component" value="Unassembled WGS sequence"/>
</dbReference>
<evidence type="ECO:0000256" key="3">
    <source>
        <dbReference type="SAM" id="MobiDB-lite"/>
    </source>
</evidence>
<sequence>MFALRRAPLLAARMPVLRPPRMYSAYSGQGTSTLETMLHGLQEKSDSALPAEDLPELEHSPYDPSYPPPAYTVPTNENYNYSQPQLPEDYTDYKVAPSWRFHCHSTKTNTINTFTNPDGNVVAWFSGGSTGFKKTESVVL</sequence>
<feature type="compositionally biased region" description="Polar residues" evidence="3">
    <location>
        <begin position="73"/>
        <end position="85"/>
    </location>
</feature>
<evidence type="ECO:0000256" key="2">
    <source>
        <dbReference type="ARBA" id="ARBA00023274"/>
    </source>
</evidence>
<evidence type="ECO:0000313" key="5">
    <source>
        <dbReference type="Proteomes" id="UP000623467"/>
    </source>
</evidence>